<evidence type="ECO:0000256" key="1">
    <source>
        <dbReference type="SAM" id="Phobius"/>
    </source>
</evidence>
<dbReference type="PANTHER" id="PTHR43471">
    <property type="entry name" value="ABC TRANSPORTER PERMEASE"/>
    <property type="match status" value="1"/>
</dbReference>
<protein>
    <submittedName>
        <fullName evidence="2">ABC transporter permease</fullName>
    </submittedName>
</protein>
<keyword evidence="3" id="KW-1185">Reference proteome</keyword>
<feature type="transmembrane region" description="Helical" evidence="1">
    <location>
        <begin position="140"/>
        <end position="164"/>
    </location>
</feature>
<dbReference type="Pfam" id="PF12679">
    <property type="entry name" value="ABC2_membrane_2"/>
    <property type="match status" value="1"/>
</dbReference>
<proteinExistence type="predicted"/>
<dbReference type="GO" id="GO:0140359">
    <property type="term" value="F:ABC-type transporter activity"/>
    <property type="evidence" value="ECO:0007669"/>
    <property type="project" value="InterPro"/>
</dbReference>
<evidence type="ECO:0000313" key="2">
    <source>
        <dbReference type="EMBL" id="GEE03903.1"/>
    </source>
</evidence>
<keyword evidence="1" id="KW-0812">Transmembrane</keyword>
<dbReference type="EMBL" id="BJOV01000005">
    <property type="protein sequence ID" value="GEE03903.1"/>
    <property type="molecule type" value="Genomic_DNA"/>
</dbReference>
<dbReference type="Proteomes" id="UP000444960">
    <property type="component" value="Unassembled WGS sequence"/>
</dbReference>
<dbReference type="AlphaFoldDB" id="A0A7I9VFL1"/>
<accession>A0A7I9VFL1</accession>
<evidence type="ECO:0000313" key="3">
    <source>
        <dbReference type="Proteomes" id="UP000444960"/>
    </source>
</evidence>
<feature type="transmembrane region" description="Helical" evidence="1">
    <location>
        <begin position="307"/>
        <end position="326"/>
    </location>
</feature>
<sequence>MNPQAVMLIAGLEIRQRIRSTRWRITALVLFFLISAVILGSFYLAVVVAGIGYTPWSQSLLDTAIGVVLFLGLAAAPTLSATSINGDRRDATLALVQATPVSSWDLAVGKLLGSWTASLAMIGVSLPYLVWGVFSSPASIAAGVLAVIVVAVMMLAYCAIGLGFSSLTTRPAASAMLTQAMVLLLLIGLPIGFGITYPVTARTTTVGVARNDVYMGECRVEQKEKEFYHTEYTWWMLAPNPVLIVSDVIAGGVDGARTGDAPGASGFFALLQSAARTGPDTTDQTCPRPVYGEPASHREYRNIGRSWFIGLLMTLLLGAGGLAVAARRLRVPARKLARGVRIA</sequence>
<comment type="caution">
    <text evidence="2">The sequence shown here is derived from an EMBL/GenBank/DDBJ whole genome shotgun (WGS) entry which is preliminary data.</text>
</comment>
<organism evidence="2 3">
    <name type="scientific">Gordonia spumicola</name>
    <dbReference type="NCBI Taxonomy" id="589161"/>
    <lineage>
        <taxon>Bacteria</taxon>
        <taxon>Bacillati</taxon>
        <taxon>Actinomycetota</taxon>
        <taxon>Actinomycetes</taxon>
        <taxon>Mycobacteriales</taxon>
        <taxon>Gordoniaceae</taxon>
        <taxon>Gordonia</taxon>
    </lineage>
</organism>
<feature type="transmembrane region" description="Helical" evidence="1">
    <location>
        <begin position="112"/>
        <end position="134"/>
    </location>
</feature>
<dbReference type="GO" id="GO:0005886">
    <property type="term" value="C:plasma membrane"/>
    <property type="evidence" value="ECO:0007669"/>
    <property type="project" value="UniProtKB-SubCell"/>
</dbReference>
<keyword evidence="1" id="KW-1133">Transmembrane helix</keyword>
<dbReference type="RefSeq" id="WP_161897343.1">
    <property type="nucleotide sequence ID" value="NZ_BJOV01000005.1"/>
</dbReference>
<dbReference type="OrthoDB" id="149032at2"/>
<gene>
    <name evidence="2" type="ORF">nbrc107696_43490</name>
</gene>
<reference evidence="3" key="1">
    <citation type="submission" date="2019-06" db="EMBL/GenBank/DDBJ databases">
        <title>Gordonia isolated from sludge of a wastewater treatment plant.</title>
        <authorList>
            <person name="Tamura T."/>
            <person name="Aoyama K."/>
            <person name="Kang Y."/>
            <person name="Saito S."/>
            <person name="Akiyama N."/>
            <person name="Yazawa K."/>
            <person name="Gonoi T."/>
            <person name="Mikami Y."/>
        </authorList>
    </citation>
    <scope>NUCLEOTIDE SEQUENCE [LARGE SCALE GENOMIC DNA]</scope>
    <source>
        <strain evidence="3">NBRC 107696</strain>
    </source>
</reference>
<feature type="transmembrane region" description="Helical" evidence="1">
    <location>
        <begin position="25"/>
        <end position="53"/>
    </location>
</feature>
<feature type="transmembrane region" description="Helical" evidence="1">
    <location>
        <begin position="176"/>
        <end position="197"/>
    </location>
</feature>
<feature type="transmembrane region" description="Helical" evidence="1">
    <location>
        <begin position="59"/>
        <end position="79"/>
    </location>
</feature>
<name>A0A7I9VFL1_9ACTN</name>
<keyword evidence="1" id="KW-0472">Membrane</keyword>